<organism evidence="2 3">
    <name type="scientific">Karstenula rhodostoma CBS 690.94</name>
    <dbReference type="NCBI Taxonomy" id="1392251"/>
    <lineage>
        <taxon>Eukaryota</taxon>
        <taxon>Fungi</taxon>
        <taxon>Dikarya</taxon>
        <taxon>Ascomycota</taxon>
        <taxon>Pezizomycotina</taxon>
        <taxon>Dothideomycetes</taxon>
        <taxon>Pleosporomycetidae</taxon>
        <taxon>Pleosporales</taxon>
        <taxon>Massarineae</taxon>
        <taxon>Didymosphaeriaceae</taxon>
        <taxon>Karstenula</taxon>
    </lineage>
</organism>
<sequence length="401" mass="44776">MAILGIVALTLVYFVIWSPEMIFVDRDHRTLSNTTTPTTNPAVAPSVTSSALLEYGALEHDRVEAYTTTASTLLTVVAPIPTGQVSTSTEALRIAERTPSAFSSHRKRDIAVRHTRRGFFQGGQEFVFGPYRPSSPTYTLILTCEGKPYTRGLGFALTYPNGTLVGDGLSKTTPLFYVWTRWQLTYPNILLKALLDDPTQSPDCPLGHCYSRAIPGTEGIRLARLLKPDEGEFWCYHTTQRSVSRLAVQLGKTSLMHGEDLRAEVVEPLSFYTQHFMAERMKTTYPALEIGLVLGFTIGIIVLLILYKLGYYVFHVVVVGMIRLWALAQRCYNCAGMRCAALGAGCKRCWGKIKLRWRGHGVLVIIGERDEGEELKDLRSVPPSYEQATAQVWEEEMDRAV</sequence>
<name>A0A9P4PCW5_9PLEO</name>
<gene>
    <name evidence="2" type="ORF">P171DRAFT_488442</name>
</gene>
<dbReference type="AlphaFoldDB" id="A0A9P4PCW5"/>
<keyword evidence="3" id="KW-1185">Reference proteome</keyword>
<feature type="transmembrane region" description="Helical" evidence="1">
    <location>
        <begin position="312"/>
        <end position="328"/>
    </location>
</feature>
<feature type="transmembrane region" description="Helical" evidence="1">
    <location>
        <begin position="287"/>
        <end position="306"/>
    </location>
</feature>
<dbReference type="EMBL" id="MU001506">
    <property type="protein sequence ID" value="KAF2440853.1"/>
    <property type="molecule type" value="Genomic_DNA"/>
</dbReference>
<protein>
    <submittedName>
        <fullName evidence="2">Uncharacterized protein</fullName>
    </submittedName>
</protein>
<proteinExistence type="predicted"/>
<feature type="transmembrane region" description="Helical" evidence="1">
    <location>
        <begin position="6"/>
        <end position="24"/>
    </location>
</feature>
<reference evidence="2" key="1">
    <citation type="journal article" date="2020" name="Stud. Mycol.">
        <title>101 Dothideomycetes genomes: a test case for predicting lifestyles and emergence of pathogens.</title>
        <authorList>
            <person name="Haridas S."/>
            <person name="Albert R."/>
            <person name="Binder M."/>
            <person name="Bloem J."/>
            <person name="Labutti K."/>
            <person name="Salamov A."/>
            <person name="Andreopoulos B."/>
            <person name="Baker S."/>
            <person name="Barry K."/>
            <person name="Bills G."/>
            <person name="Bluhm B."/>
            <person name="Cannon C."/>
            <person name="Castanera R."/>
            <person name="Culley D."/>
            <person name="Daum C."/>
            <person name="Ezra D."/>
            <person name="Gonzalez J."/>
            <person name="Henrissat B."/>
            <person name="Kuo A."/>
            <person name="Liang C."/>
            <person name="Lipzen A."/>
            <person name="Lutzoni F."/>
            <person name="Magnuson J."/>
            <person name="Mondo S."/>
            <person name="Nolan M."/>
            <person name="Ohm R."/>
            <person name="Pangilinan J."/>
            <person name="Park H.-J."/>
            <person name="Ramirez L."/>
            <person name="Alfaro M."/>
            <person name="Sun H."/>
            <person name="Tritt A."/>
            <person name="Yoshinaga Y."/>
            <person name="Zwiers L.-H."/>
            <person name="Turgeon B."/>
            <person name="Goodwin S."/>
            <person name="Spatafora J."/>
            <person name="Crous P."/>
            <person name="Grigoriev I."/>
        </authorList>
    </citation>
    <scope>NUCLEOTIDE SEQUENCE</scope>
    <source>
        <strain evidence="2">CBS 690.94</strain>
    </source>
</reference>
<comment type="caution">
    <text evidence="2">The sequence shown here is derived from an EMBL/GenBank/DDBJ whole genome shotgun (WGS) entry which is preliminary data.</text>
</comment>
<dbReference type="OrthoDB" id="3790736at2759"/>
<evidence type="ECO:0000313" key="2">
    <source>
        <dbReference type="EMBL" id="KAF2440853.1"/>
    </source>
</evidence>
<keyword evidence="1" id="KW-0472">Membrane</keyword>
<keyword evidence="1" id="KW-1133">Transmembrane helix</keyword>
<evidence type="ECO:0000313" key="3">
    <source>
        <dbReference type="Proteomes" id="UP000799764"/>
    </source>
</evidence>
<keyword evidence="1" id="KW-0812">Transmembrane</keyword>
<evidence type="ECO:0000256" key="1">
    <source>
        <dbReference type="SAM" id="Phobius"/>
    </source>
</evidence>
<dbReference type="Proteomes" id="UP000799764">
    <property type="component" value="Unassembled WGS sequence"/>
</dbReference>
<accession>A0A9P4PCW5</accession>